<evidence type="ECO:0008006" key="3">
    <source>
        <dbReference type="Google" id="ProtNLM"/>
    </source>
</evidence>
<dbReference type="Gene3D" id="2.20.25.10">
    <property type="match status" value="1"/>
</dbReference>
<dbReference type="Proteomes" id="UP000317977">
    <property type="component" value="Unassembled WGS sequence"/>
</dbReference>
<protein>
    <recommendedName>
        <fullName evidence="3">Trm112p-like protein</fullName>
    </recommendedName>
</protein>
<dbReference type="AlphaFoldDB" id="A0A5C6EZV7"/>
<organism evidence="1 2">
    <name type="scientific">Rubripirellula reticaptiva</name>
    <dbReference type="NCBI Taxonomy" id="2528013"/>
    <lineage>
        <taxon>Bacteria</taxon>
        <taxon>Pseudomonadati</taxon>
        <taxon>Planctomycetota</taxon>
        <taxon>Planctomycetia</taxon>
        <taxon>Pirellulales</taxon>
        <taxon>Pirellulaceae</taxon>
        <taxon>Rubripirellula</taxon>
    </lineage>
</organism>
<name>A0A5C6EZV7_9BACT</name>
<keyword evidence="2" id="KW-1185">Reference proteome</keyword>
<reference evidence="1 2" key="1">
    <citation type="submission" date="2019-02" db="EMBL/GenBank/DDBJ databases">
        <title>Deep-cultivation of Planctomycetes and their phenomic and genomic characterization uncovers novel biology.</title>
        <authorList>
            <person name="Wiegand S."/>
            <person name="Jogler M."/>
            <person name="Boedeker C."/>
            <person name="Pinto D."/>
            <person name="Vollmers J."/>
            <person name="Rivas-Marin E."/>
            <person name="Kohn T."/>
            <person name="Peeters S.H."/>
            <person name="Heuer A."/>
            <person name="Rast P."/>
            <person name="Oberbeckmann S."/>
            <person name="Bunk B."/>
            <person name="Jeske O."/>
            <person name="Meyerdierks A."/>
            <person name="Storesund J.E."/>
            <person name="Kallscheuer N."/>
            <person name="Luecker S."/>
            <person name="Lage O.M."/>
            <person name="Pohl T."/>
            <person name="Merkel B.J."/>
            <person name="Hornburger P."/>
            <person name="Mueller R.-W."/>
            <person name="Bruemmer F."/>
            <person name="Labrenz M."/>
            <person name="Spormann A.M."/>
            <person name="Op Den Camp H."/>
            <person name="Overmann J."/>
            <person name="Amann R."/>
            <person name="Jetten M.S.M."/>
            <person name="Mascher T."/>
            <person name="Medema M.H."/>
            <person name="Devos D.P."/>
            <person name="Kaster A.-K."/>
            <person name="Ovreas L."/>
            <person name="Rohde M."/>
            <person name="Galperin M.Y."/>
            <person name="Jogler C."/>
        </authorList>
    </citation>
    <scope>NUCLEOTIDE SEQUENCE [LARGE SCALE GENOMIC DNA]</scope>
    <source>
        <strain evidence="1 2">Poly59</strain>
    </source>
</reference>
<dbReference type="RefSeq" id="WP_146533416.1">
    <property type="nucleotide sequence ID" value="NZ_SJPX01000002.1"/>
</dbReference>
<dbReference type="EMBL" id="SJPX01000002">
    <property type="protein sequence ID" value="TWU55173.1"/>
    <property type="molecule type" value="Genomic_DNA"/>
</dbReference>
<evidence type="ECO:0000313" key="1">
    <source>
        <dbReference type="EMBL" id="TWU55173.1"/>
    </source>
</evidence>
<sequence>MVDPKLICRLRCPIEGTPLHLASDSLVESVNEAIVAGEKRDRHDQKISSPIDGGLVNQQGNRLYPIRGGIPTLIADEAIDLNG</sequence>
<dbReference type="OrthoDB" id="9812205at2"/>
<accession>A0A5C6EZV7</accession>
<dbReference type="SUPFAM" id="SSF158997">
    <property type="entry name" value="Trm112p-like"/>
    <property type="match status" value="1"/>
</dbReference>
<proteinExistence type="predicted"/>
<comment type="caution">
    <text evidence="1">The sequence shown here is derived from an EMBL/GenBank/DDBJ whole genome shotgun (WGS) entry which is preliminary data.</text>
</comment>
<evidence type="ECO:0000313" key="2">
    <source>
        <dbReference type="Proteomes" id="UP000317977"/>
    </source>
</evidence>
<gene>
    <name evidence="1" type="ORF">Poly59_14690</name>
</gene>